<dbReference type="Pfam" id="PF13579">
    <property type="entry name" value="Glyco_trans_4_4"/>
    <property type="match status" value="1"/>
</dbReference>
<evidence type="ECO:0000259" key="3">
    <source>
        <dbReference type="Pfam" id="PF00534"/>
    </source>
</evidence>
<dbReference type="EC" id="2.4.1.345" evidence="5"/>
<sequence length="403" mass="43432">MLDTEGIKANLPRPIRCLHDVGPLRLEAGGVVRAVLDLVEGLARAGSEVTLATSDPADVPPEWAQSDRRFPRVVTHDRRMSPLLRPRGSANDLARLIAGAEVLHLHTPWDPFNLAIAAAARAAGRPYIVSVHGMLDDWCMAGKAFKKRLFLAAAGCRMLEGAARVHFTAEAERDQAMKWIPGARPVVLPLLMDTSPYGSLPGPQAAREAFPAIAEAEVAGEPRLLFLSRVDPKKGIDLLIRAVATLAASGQPTHALIAGPGDPAYVATLQRLAESLGVAGRIHFLGMVRGELKWSLYQACDVFVLPTHQENFGIVLVEAMGCGLPTLTTRQVDIWREIERCGARITEDSSAPITQTLGEMLADLPAARSAAANGRERLLGWLDPDRLADEYLALYAQVVAEAS</sequence>
<proteinExistence type="predicted"/>
<evidence type="ECO:0000313" key="6">
    <source>
        <dbReference type="Proteomes" id="UP000318995"/>
    </source>
</evidence>
<feature type="domain" description="Glycosyl transferase family 1" evidence="3">
    <location>
        <begin position="219"/>
        <end position="343"/>
    </location>
</feature>
<dbReference type="InterPro" id="IPR028098">
    <property type="entry name" value="Glyco_trans_4-like_N"/>
</dbReference>
<name>A0A5C5W6D2_9BACT</name>
<dbReference type="PANTHER" id="PTHR12526:SF510">
    <property type="entry name" value="D-INOSITOL 3-PHOSPHATE GLYCOSYLTRANSFERASE"/>
    <property type="match status" value="1"/>
</dbReference>
<dbReference type="Proteomes" id="UP000318995">
    <property type="component" value="Unassembled WGS sequence"/>
</dbReference>
<dbReference type="GO" id="GO:0043750">
    <property type="term" value="F:phosphatidylinositol alpha-mannosyltransferase activity"/>
    <property type="evidence" value="ECO:0007669"/>
    <property type="project" value="UniProtKB-EC"/>
</dbReference>
<reference evidence="5 6" key="1">
    <citation type="submission" date="2019-02" db="EMBL/GenBank/DDBJ databases">
        <title>Deep-cultivation of Planctomycetes and their phenomic and genomic characterization uncovers novel biology.</title>
        <authorList>
            <person name="Wiegand S."/>
            <person name="Jogler M."/>
            <person name="Boedeker C."/>
            <person name="Pinto D."/>
            <person name="Vollmers J."/>
            <person name="Rivas-Marin E."/>
            <person name="Kohn T."/>
            <person name="Peeters S.H."/>
            <person name="Heuer A."/>
            <person name="Rast P."/>
            <person name="Oberbeckmann S."/>
            <person name="Bunk B."/>
            <person name="Jeske O."/>
            <person name="Meyerdierks A."/>
            <person name="Storesund J.E."/>
            <person name="Kallscheuer N."/>
            <person name="Luecker S."/>
            <person name="Lage O.M."/>
            <person name="Pohl T."/>
            <person name="Merkel B.J."/>
            <person name="Hornburger P."/>
            <person name="Mueller R.-W."/>
            <person name="Bruemmer F."/>
            <person name="Labrenz M."/>
            <person name="Spormann A.M."/>
            <person name="Op Den Camp H."/>
            <person name="Overmann J."/>
            <person name="Amann R."/>
            <person name="Jetten M.S.M."/>
            <person name="Mascher T."/>
            <person name="Medema M.H."/>
            <person name="Devos D.P."/>
            <person name="Kaster A.-K."/>
            <person name="Ovreas L."/>
            <person name="Rohde M."/>
            <person name="Galperin M.Y."/>
            <person name="Jogler C."/>
        </authorList>
    </citation>
    <scope>NUCLEOTIDE SEQUENCE [LARGE SCALE GENOMIC DNA]</scope>
    <source>
        <strain evidence="5 6">Pla111</strain>
    </source>
</reference>
<dbReference type="AlphaFoldDB" id="A0A5C5W6D2"/>
<feature type="domain" description="Glycosyltransferase subfamily 4-like N-terminal" evidence="4">
    <location>
        <begin position="29"/>
        <end position="189"/>
    </location>
</feature>
<dbReference type="RefSeq" id="WP_197524854.1">
    <property type="nucleotide sequence ID" value="NZ_SJPH01000003.1"/>
</dbReference>
<keyword evidence="2 5" id="KW-0808">Transferase</keyword>
<evidence type="ECO:0000256" key="1">
    <source>
        <dbReference type="ARBA" id="ARBA00022676"/>
    </source>
</evidence>
<protein>
    <submittedName>
        <fullName evidence="5">GDP-mannose-dependent alpha-(1-6)-phosphatidylinositol monomannoside mannosyltransferase</fullName>
        <ecNumber evidence="5">2.4.1.345</ecNumber>
    </submittedName>
</protein>
<dbReference type="InterPro" id="IPR001296">
    <property type="entry name" value="Glyco_trans_1"/>
</dbReference>
<evidence type="ECO:0000256" key="2">
    <source>
        <dbReference type="ARBA" id="ARBA00022679"/>
    </source>
</evidence>
<accession>A0A5C5W6D2</accession>
<evidence type="ECO:0000313" key="5">
    <source>
        <dbReference type="EMBL" id="TWT46446.1"/>
    </source>
</evidence>
<evidence type="ECO:0000259" key="4">
    <source>
        <dbReference type="Pfam" id="PF13579"/>
    </source>
</evidence>
<dbReference type="PANTHER" id="PTHR12526">
    <property type="entry name" value="GLYCOSYLTRANSFERASE"/>
    <property type="match status" value="1"/>
</dbReference>
<organism evidence="5 6">
    <name type="scientific">Botrimarina hoheduenensis</name>
    <dbReference type="NCBI Taxonomy" id="2528000"/>
    <lineage>
        <taxon>Bacteria</taxon>
        <taxon>Pseudomonadati</taxon>
        <taxon>Planctomycetota</taxon>
        <taxon>Planctomycetia</taxon>
        <taxon>Pirellulales</taxon>
        <taxon>Lacipirellulaceae</taxon>
        <taxon>Botrimarina</taxon>
    </lineage>
</organism>
<dbReference type="EMBL" id="SJPH01000003">
    <property type="protein sequence ID" value="TWT46446.1"/>
    <property type="molecule type" value="Genomic_DNA"/>
</dbReference>
<dbReference type="SUPFAM" id="SSF53756">
    <property type="entry name" value="UDP-Glycosyltransferase/glycogen phosphorylase"/>
    <property type="match status" value="1"/>
</dbReference>
<comment type="caution">
    <text evidence="5">The sequence shown here is derived from an EMBL/GenBank/DDBJ whole genome shotgun (WGS) entry which is preliminary data.</text>
</comment>
<keyword evidence="1 5" id="KW-0328">Glycosyltransferase</keyword>
<gene>
    <name evidence="5" type="primary">pimB_2</name>
    <name evidence="5" type="ORF">Pla111_15420</name>
</gene>
<keyword evidence="6" id="KW-1185">Reference proteome</keyword>
<dbReference type="Pfam" id="PF00534">
    <property type="entry name" value="Glycos_transf_1"/>
    <property type="match status" value="1"/>
</dbReference>
<dbReference type="Gene3D" id="3.40.50.2000">
    <property type="entry name" value="Glycogen Phosphorylase B"/>
    <property type="match status" value="2"/>
</dbReference>